<keyword evidence="3 7" id="KW-0812">Transmembrane</keyword>
<dbReference type="InterPro" id="IPR039859">
    <property type="entry name" value="PFA4/ZDH16/20/ERF2-like"/>
</dbReference>
<comment type="caution">
    <text evidence="9">The sequence shown here is derived from an EMBL/GenBank/DDBJ whole genome shotgun (WGS) entry which is preliminary data.</text>
</comment>
<keyword evidence="6 7" id="KW-0012">Acyltransferase</keyword>
<evidence type="ECO:0000256" key="4">
    <source>
        <dbReference type="ARBA" id="ARBA00022989"/>
    </source>
</evidence>
<organism evidence="9 10">
    <name type="scientific">Stentor coeruleus</name>
    <dbReference type="NCBI Taxonomy" id="5963"/>
    <lineage>
        <taxon>Eukaryota</taxon>
        <taxon>Sar</taxon>
        <taxon>Alveolata</taxon>
        <taxon>Ciliophora</taxon>
        <taxon>Postciliodesmatophora</taxon>
        <taxon>Heterotrichea</taxon>
        <taxon>Heterotrichida</taxon>
        <taxon>Stentoridae</taxon>
        <taxon>Stentor</taxon>
    </lineage>
</organism>
<dbReference type="Proteomes" id="UP000187209">
    <property type="component" value="Unassembled WGS sequence"/>
</dbReference>
<dbReference type="EC" id="2.3.1.225" evidence="7"/>
<evidence type="ECO:0000256" key="5">
    <source>
        <dbReference type="ARBA" id="ARBA00023136"/>
    </source>
</evidence>
<gene>
    <name evidence="9" type="ORF">SteCoe_19618</name>
</gene>
<keyword evidence="4 7" id="KW-1133">Transmembrane helix</keyword>
<comment type="catalytic activity">
    <reaction evidence="7">
        <text>L-cysteinyl-[protein] + hexadecanoyl-CoA = S-hexadecanoyl-L-cysteinyl-[protein] + CoA</text>
        <dbReference type="Rhea" id="RHEA:36683"/>
        <dbReference type="Rhea" id="RHEA-COMP:10131"/>
        <dbReference type="Rhea" id="RHEA-COMP:11032"/>
        <dbReference type="ChEBI" id="CHEBI:29950"/>
        <dbReference type="ChEBI" id="CHEBI:57287"/>
        <dbReference type="ChEBI" id="CHEBI:57379"/>
        <dbReference type="ChEBI" id="CHEBI:74151"/>
        <dbReference type="EC" id="2.3.1.225"/>
    </reaction>
</comment>
<dbReference type="Pfam" id="PF01529">
    <property type="entry name" value="DHHC"/>
    <property type="match status" value="1"/>
</dbReference>
<keyword evidence="5 7" id="KW-0472">Membrane</keyword>
<dbReference type="GO" id="GO:0016020">
    <property type="term" value="C:membrane"/>
    <property type="evidence" value="ECO:0007669"/>
    <property type="project" value="UniProtKB-SubCell"/>
</dbReference>
<dbReference type="PROSITE" id="PS50216">
    <property type="entry name" value="DHHC"/>
    <property type="match status" value="1"/>
</dbReference>
<dbReference type="AlphaFoldDB" id="A0A1R2BU59"/>
<evidence type="ECO:0000256" key="2">
    <source>
        <dbReference type="ARBA" id="ARBA00022679"/>
    </source>
</evidence>
<dbReference type="PANTHER" id="PTHR12246">
    <property type="entry name" value="PALMITOYLTRANSFERASE ZDHHC16"/>
    <property type="match status" value="1"/>
</dbReference>
<evidence type="ECO:0000259" key="8">
    <source>
        <dbReference type="Pfam" id="PF01529"/>
    </source>
</evidence>
<dbReference type="OrthoDB" id="298126at2759"/>
<feature type="transmembrane region" description="Helical" evidence="7">
    <location>
        <begin position="138"/>
        <end position="159"/>
    </location>
</feature>
<comment type="domain">
    <text evidence="7">The DHHC domain is required for palmitoyltransferase activity.</text>
</comment>
<feature type="domain" description="Palmitoyltransferase DHHC" evidence="8">
    <location>
        <begin position="88"/>
        <end position="219"/>
    </location>
</feature>
<dbReference type="EMBL" id="MPUH01000434">
    <property type="protein sequence ID" value="OMJ80207.1"/>
    <property type="molecule type" value="Genomic_DNA"/>
</dbReference>
<name>A0A1R2BU59_9CILI</name>
<comment type="similarity">
    <text evidence="7">Belongs to the DHHC palmitoyltransferase family.</text>
</comment>
<protein>
    <recommendedName>
        <fullName evidence="7">Palmitoyltransferase</fullName>
        <ecNumber evidence="7">2.3.1.225</ecNumber>
    </recommendedName>
</protein>
<dbReference type="GO" id="GO:0019706">
    <property type="term" value="F:protein-cysteine S-palmitoyltransferase activity"/>
    <property type="evidence" value="ECO:0007669"/>
    <property type="project" value="UniProtKB-EC"/>
</dbReference>
<evidence type="ECO:0000256" key="7">
    <source>
        <dbReference type="RuleBase" id="RU079119"/>
    </source>
</evidence>
<sequence>MWFIYDSCGIGCCVGTYCIMTFVSSLVIKVAILPLGRENYISPSICIIIYMILLLLGGLSHFICMITDPGAMPRNTFHIAKDDINKPPPQVCLRCRCEKSHRVHHCSVCERCIDKMDHHCPWVNNCVGYYNQKHFVLFLFYIMVACLYSFIMLIIRVSYCASYKKAELCTRPREDTALDLLLGMAALFVGGVFFLFVTVMLYDQLSCIINNTSGIDLLKKTPIEKRSVRTNLEETFGGRFSIFWFLPTKVKRNLTRAVDMIEN</sequence>
<feature type="transmembrane region" description="Helical" evidence="7">
    <location>
        <begin position="45"/>
        <end position="63"/>
    </location>
</feature>
<evidence type="ECO:0000256" key="3">
    <source>
        <dbReference type="ARBA" id="ARBA00022692"/>
    </source>
</evidence>
<accession>A0A1R2BU59</accession>
<feature type="transmembrane region" description="Helical" evidence="7">
    <location>
        <begin position="14"/>
        <end position="33"/>
    </location>
</feature>
<evidence type="ECO:0000256" key="1">
    <source>
        <dbReference type="ARBA" id="ARBA00004141"/>
    </source>
</evidence>
<proteinExistence type="inferred from homology"/>
<feature type="transmembrane region" description="Helical" evidence="7">
    <location>
        <begin position="180"/>
        <end position="202"/>
    </location>
</feature>
<keyword evidence="2 7" id="KW-0808">Transferase</keyword>
<evidence type="ECO:0000313" key="9">
    <source>
        <dbReference type="EMBL" id="OMJ80207.1"/>
    </source>
</evidence>
<evidence type="ECO:0000256" key="6">
    <source>
        <dbReference type="ARBA" id="ARBA00023315"/>
    </source>
</evidence>
<comment type="subcellular location">
    <subcellularLocation>
        <location evidence="1">Membrane</location>
        <topology evidence="1">Multi-pass membrane protein</topology>
    </subcellularLocation>
</comment>
<dbReference type="InterPro" id="IPR001594">
    <property type="entry name" value="Palmitoyltrfase_DHHC"/>
</dbReference>
<keyword evidence="10" id="KW-1185">Reference proteome</keyword>
<reference evidence="9 10" key="1">
    <citation type="submission" date="2016-11" db="EMBL/GenBank/DDBJ databases">
        <title>The macronuclear genome of Stentor coeruleus: a giant cell with tiny introns.</title>
        <authorList>
            <person name="Slabodnick M."/>
            <person name="Ruby J.G."/>
            <person name="Reiff S.B."/>
            <person name="Swart E.C."/>
            <person name="Gosai S."/>
            <person name="Prabakaran S."/>
            <person name="Witkowska E."/>
            <person name="Larue G.E."/>
            <person name="Fisher S."/>
            <person name="Freeman R.M."/>
            <person name="Gunawardena J."/>
            <person name="Chu W."/>
            <person name="Stover N.A."/>
            <person name="Gregory B.D."/>
            <person name="Nowacki M."/>
            <person name="Derisi J."/>
            <person name="Roy S.W."/>
            <person name="Marshall W.F."/>
            <person name="Sood P."/>
        </authorList>
    </citation>
    <scope>NUCLEOTIDE SEQUENCE [LARGE SCALE GENOMIC DNA]</scope>
    <source>
        <strain evidence="9">WM001</strain>
    </source>
</reference>
<evidence type="ECO:0000313" key="10">
    <source>
        <dbReference type="Proteomes" id="UP000187209"/>
    </source>
</evidence>